<evidence type="ECO:0000313" key="2">
    <source>
        <dbReference type="EMBL" id="EEP77990.1"/>
    </source>
</evidence>
<dbReference type="Proteomes" id="UP000002058">
    <property type="component" value="Unassembled WGS sequence"/>
</dbReference>
<evidence type="ECO:0000256" key="1">
    <source>
        <dbReference type="SAM" id="MobiDB-lite"/>
    </source>
</evidence>
<dbReference type="HOGENOM" id="CLU_1468029_0_0_1"/>
<dbReference type="KEGG" id="ure:UREG_02839"/>
<sequence>MAFQDGNKYQGIQSKRMRMRNKKKVGRLLLYCDYLQSNVSKQKKAQRETDLPLNHSQNAPGWEKGNHFKANEGKSGLYFQGSHETGIENTDSCYWNSGIVGYNIHDGVGDACAFPDTSWCTASQEHYAYYPIDPWYGYWPYGPYASMTHDYEFNAAATAPESFQLRAEAPEFIPTGQSFSSNDGETEGPVRSDSVPMTEEMAEARIHKRYVTI</sequence>
<dbReference type="AlphaFoldDB" id="C4JI93"/>
<gene>
    <name evidence="2" type="ORF">UREG_02839</name>
</gene>
<accession>C4JI93</accession>
<dbReference type="OrthoDB" id="4198390at2759"/>
<dbReference type="InParanoid" id="C4JI93"/>
<reference evidence="3" key="1">
    <citation type="journal article" date="2009" name="Genome Res.">
        <title>Comparative genomic analyses of the human fungal pathogens Coccidioides and their relatives.</title>
        <authorList>
            <person name="Sharpton T.J."/>
            <person name="Stajich J.E."/>
            <person name="Rounsley S.D."/>
            <person name="Gardner M.J."/>
            <person name="Wortman J.R."/>
            <person name="Jordar V.S."/>
            <person name="Maiti R."/>
            <person name="Kodira C.D."/>
            <person name="Neafsey D.E."/>
            <person name="Zeng Q."/>
            <person name="Hung C.-Y."/>
            <person name="McMahan C."/>
            <person name="Muszewska A."/>
            <person name="Grynberg M."/>
            <person name="Mandel M.A."/>
            <person name="Kellner E.M."/>
            <person name="Barker B.M."/>
            <person name="Galgiani J.N."/>
            <person name="Orbach M.J."/>
            <person name="Kirkland T.N."/>
            <person name="Cole G.T."/>
            <person name="Henn M.R."/>
            <person name="Birren B.W."/>
            <person name="Taylor J.W."/>
        </authorList>
    </citation>
    <scope>NUCLEOTIDE SEQUENCE [LARGE SCALE GENOMIC DNA]</scope>
    <source>
        <strain evidence="3">UAMH 1704</strain>
    </source>
</reference>
<dbReference type="VEuPathDB" id="FungiDB:UREG_02839"/>
<feature type="region of interest" description="Disordered" evidence="1">
    <location>
        <begin position="43"/>
        <end position="66"/>
    </location>
</feature>
<proteinExistence type="predicted"/>
<keyword evidence="3" id="KW-1185">Reference proteome</keyword>
<feature type="region of interest" description="Disordered" evidence="1">
    <location>
        <begin position="174"/>
        <end position="198"/>
    </location>
</feature>
<dbReference type="GeneID" id="8437628"/>
<dbReference type="RefSeq" id="XP_002543323.1">
    <property type="nucleotide sequence ID" value="XM_002543277.1"/>
</dbReference>
<organism evidence="2 3">
    <name type="scientific">Uncinocarpus reesii (strain UAMH 1704)</name>
    <dbReference type="NCBI Taxonomy" id="336963"/>
    <lineage>
        <taxon>Eukaryota</taxon>
        <taxon>Fungi</taxon>
        <taxon>Dikarya</taxon>
        <taxon>Ascomycota</taxon>
        <taxon>Pezizomycotina</taxon>
        <taxon>Eurotiomycetes</taxon>
        <taxon>Eurotiomycetidae</taxon>
        <taxon>Onygenales</taxon>
        <taxon>Onygenaceae</taxon>
        <taxon>Uncinocarpus</taxon>
    </lineage>
</organism>
<evidence type="ECO:0000313" key="3">
    <source>
        <dbReference type="Proteomes" id="UP000002058"/>
    </source>
</evidence>
<name>C4JI93_UNCRE</name>
<dbReference type="eggNOG" id="ENOG502T5M8">
    <property type="taxonomic scope" value="Eukaryota"/>
</dbReference>
<protein>
    <submittedName>
        <fullName evidence="2">Uncharacterized protein</fullName>
    </submittedName>
</protein>
<dbReference type="EMBL" id="CH476615">
    <property type="protein sequence ID" value="EEP77990.1"/>
    <property type="molecule type" value="Genomic_DNA"/>
</dbReference>